<evidence type="ECO:0000256" key="4">
    <source>
        <dbReference type="ARBA" id="ARBA00022989"/>
    </source>
</evidence>
<organism evidence="6 7">
    <name type="scientific">Eremothecium sinecaudum</name>
    <dbReference type="NCBI Taxonomy" id="45286"/>
    <lineage>
        <taxon>Eukaryota</taxon>
        <taxon>Fungi</taxon>
        <taxon>Dikarya</taxon>
        <taxon>Ascomycota</taxon>
        <taxon>Saccharomycotina</taxon>
        <taxon>Saccharomycetes</taxon>
        <taxon>Saccharomycetales</taxon>
        <taxon>Saccharomycetaceae</taxon>
        <taxon>Eremothecium</taxon>
    </lineage>
</organism>
<reference evidence="6 7" key="1">
    <citation type="submission" date="2016-01" db="EMBL/GenBank/DDBJ databases">
        <title>Genome sequence of the yeast Holleya sinecauda.</title>
        <authorList>
            <person name="Dietrich F.S."/>
        </authorList>
    </citation>
    <scope>NUCLEOTIDE SEQUENCE [LARGE SCALE GENOMIC DNA]</scope>
    <source>
        <strain evidence="6 7">ATCC 58844</strain>
    </source>
</reference>
<proteinExistence type="inferred from homology"/>
<dbReference type="AlphaFoldDB" id="A0A120K0N9"/>
<evidence type="ECO:0000313" key="6">
    <source>
        <dbReference type="EMBL" id="AMD18539.1"/>
    </source>
</evidence>
<dbReference type="GO" id="GO:0005743">
    <property type="term" value="C:mitochondrial inner membrane"/>
    <property type="evidence" value="ECO:0007669"/>
    <property type="project" value="TreeGrafter"/>
</dbReference>
<dbReference type="GO" id="GO:0032979">
    <property type="term" value="P:protein insertion into mitochondrial inner membrane from matrix"/>
    <property type="evidence" value="ECO:0007669"/>
    <property type="project" value="TreeGrafter"/>
</dbReference>
<keyword evidence="3" id="KW-0812">Transmembrane</keyword>
<protein>
    <submittedName>
        <fullName evidence="6">HBL363Wp</fullName>
    </submittedName>
</protein>
<dbReference type="GeneID" id="28722089"/>
<evidence type="ECO:0000313" key="7">
    <source>
        <dbReference type="Proteomes" id="UP000243052"/>
    </source>
</evidence>
<keyword evidence="5" id="KW-0472">Membrane</keyword>
<dbReference type="OrthoDB" id="2148490at2759"/>
<dbReference type="PANTHER" id="PTHR12428">
    <property type="entry name" value="OXA1"/>
    <property type="match status" value="1"/>
</dbReference>
<dbReference type="GO" id="GO:0032977">
    <property type="term" value="F:membrane insertase activity"/>
    <property type="evidence" value="ECO:0007669"/>
    <property type="project" value="InterPro"/>
</dbReference>
<dbReference type="STRING" id="45286.A0A120K0N9"/>
<keyword evidence="4" id="KW-1133">Transmembrane helix</keyword>
<accession>A0A120K0N9</accession>
<dbReference type="EMBL" id="CP014242">
    <property type="protein sequence ID" value="AMD18539.1"/>
    <property type="molecule type" value="Genomic_DNA"/>
</dbReference>
<gene>
    <name evidence="6" type="ORF">AW171_hschr243</name>
</gene>
<dbReference type="RefSeq" id="XP_017985535.1">
    <property type="nucleotide sequence ID" value="XM_018130369.1"/>
</dbReference>
<dbReference type="PANTHER" id="PTHR12428:SF65">
    <property type="entry name" value="CYTOCHROME C OXIDASE ASSEMBLY PROTEIN COX18, MITOCHONDRIAL"/>
    <property type="match status" value="1"/>
</dbReference>
<sequence length="296" mass="32712">MLRRKAIAGLGGVRKFGTIQAVADTFTHLHSVSGLPWLVLVPVATFGLRATLTLPLSIWQRKRLIKQQELRKLVQAIPPVVKMRLAAAVNDAKASEASNSSGTATKKVGLSSTASSLTPEQISLLSVKEMRKRQKALFKEYGVQLWKNMTMPAIQIPLWVMMSLGLRHLTSKSIIDVNHVEWLGTLGSMDLSLPFDQMPMLLPIVLGTLSMINVEHNDKMLRTTTTTALGIETAQSKVSKVSHALTGILNVSRLSCIFLIAISSQTSILLTLYWISSQLYSVLQNAILDRLWPYQK</sequence>
<evidence type="ECO:0000256" key="1">
    <source>
        <dbReference type="ARBA" id="ARBA00004141"/>
    </source>
</evidence>
<comment type="similarity">
    <text evidence="2">Belongs to the OXA1/ALB3/YidC family.</text>
</comment>
<dbReference type="GO" id="GO:0033617">
    <property type="term" value="P:mitochondrial respiratory chain complex IV assembly"/>
    <property type="evidence" value="ECO:0007669"/>
    <property type="project" value="TreeGrafter"/>
</dbReference>
<dbReference type="Proteomes" id="UP000243052">
    <property type="component" value="Chromosome ii"/>
</dbReference>
<evidence type="ECO:0000256" key="3">
    <source>
        <dbReference type="ARBA" id="ARBA00022692"/>
    </source>
</evidence>
<evidence type="ECO:0000256" key="5">
    <source>
        <dbReference type="ARBA" id="ARBA00023136"/>
    </source>
</evidence>
<keyword evidence="7" id="KW-1185">Reference proteome</keyword>
<name>A0A120K0N9_9SACH</name>
<evidence type="ECO:0000256" key="2">
    <source>
        <dbReference type="ARBA" id="ARBA00009877"/>
    </source>
</evidence>
<comment type="subcellular location">
    <subcellularLocation>
        <location evidence="1">Membrane</location>
        <topology evidence="1">Multi-pass membrane protein</topology>
    </subcellularLocation>
</comment>
<dbReference type="InterPro" id="IPR001708">
    <property type="entry name" value="YidC/ALB3/OXA1/COX18"/>
</dbReference>